<dbReference type="CDD" id="cd06261">
    <property type="entry name" value="TM_PBP2"/>
    <property type="match status" value="1"/>
</dbReference>
<keyword evidence="3 8" id="KW-0813">Transport</keyword>
<reference evidence="10" key="1">
    <citation type="submission" date="2016-12" db="EMBL/GenBank/DDBJ databases">
        <authorList>
            <person name="Moulin L."/>
        </authorList>
    </citation>
    <scope>NUCLEOTIDE SEQUENCE [LARGE SCALE GENOMIC DNA]</scope>
    <source>
        <strain evidence="10">STM 7183</strain>
    </source>
</reference>
<evidence type="ECO:0000256" key="7">
    <source>
        <dbReference type="ARBA" id="ARBA00023136"/>
    </source>
</evidence>
<evidence type="ECO:0000256" key="4">
    <source>
        <dbReference type="ARBA" id="ARBA00022475"/>
    </source>
</evidence>
<evidence type="ECO:0000256" key="8">
    <source>
        <dbReference type="RuleBase" id="RU363032"/>
    </source>
</evidence>
<feature type="domain" description="ABC transmembrane type-1" evidence="9">
    <location>
        <begin position="219"/>
        <end position="427"/>
    </location>
</feature>
<feature type="transmembrane region" description="Helical" evidence="8">
    <location>
        <begin position="51"/>
        <end position="75"/>
    </location>
</feature>
<evidence type="ECO:0000256" key="5">
    <source>
        <dbReference type="ARBA" id="ARBA00022692"/>
    </source>
</evidence>
<keyword evidence="4" id="KW-1003">Cell membrane</keyword>
<feature type="transmembrane region" description="Helical" evidence="8">
    <location>
        <begin position="404"/>
        <end position="427"/>
    </location>
</feature>
<protein>
    <submittedName>
        <fullName evidence="10">Putrescine transport system permease protein PotH</fullName>
    </submittedName>
</protein>
<feature type="transmembrane region" description="Helical" evidence="8">
    <location>
        <begin position="253"/>
        <end position="277"/>
    </location>
</feature>
<dbReference type="Gene3D" id="1.10.3720.10">
    <property type="entry name" value="MetI-like"/>
    <property type="match status" value="1"/>
</dbReference>
<evidence type="ECO:0000313" key="11">
    <source>
        <dbReference type="Proteomes" id="UP000195569"/>
    </source>
</evidence>
<sequence length="440" mass="47816">MASGPRTVLLSDQLREVRMNMPNTAYVPPAAAPLPTDRQYRHVKLRAQVRALILILPLVAFLVAFFLFPIVQMLYRSVDTSAVAMPLAQVHAELGNWSGEGTPPEAAYRALGKDLMALDDRDELGPVVRELSYRYTGFEGLLRKTVRQLNGSDGTQETWKSKFVGIDPRWGTPEPWGVIKHSSGKMTAQNLLAAVDLRQTATGGVALQPADQRLYIAVFINTIVISVSATLACLLLGFPVAHLLATSRRSTATVLMMLVLLPFWTSLLVRTSGWLVILQTNGPLVDLLVWLHIVSNNARPQLAYTRFASIVAMTHILLPFMILPLYSVMKGVSKDYVRAACSLGAGPVKAFFSVYIPQVVPGIAAGAMMVFISALGFYITPALVGGSQGQMVGNLIAYHMQSSLNWGLAAALSVGLLVLVADIFWMFRTLASAELVGAPK</sequence>
<feature type="transmembrane region" description="Helical" evidence="8">
    <location>
        <begin position="362"/>
        <end position="384"/>
    </location>
</feature>
<dbReference type="GO" id="GO:0005886">
    <property type="term" value="C:plasma membrane"/>
    <property type="evidence" value="ECO:0007669"/>
    <property type="project" value="UniProtKB-SubCell"/>
</dbReference>
<feature type="transmembrane region" description="Helical" evidence="8">
    <location>
        <begin position="214"/>
        <end position="241"/>
    </location>
</feature>
<proteinExistence type="inferred from homology"/>
<dbReference type="PANTHER" id="PTHR42929">
    <property type="entry name" value="INNER MEMBRANE ABC TRANSPORTER PERMEASE PROTEIN YDCU-RELATED-RELATED"/>
    <property type="match status" value="1"/>
</dbReference>
<keyword evidence="6 8" id="KW-1133">Transmembrane helix</keyword>
<accession>A0A1N7RW37</accession>
<dbReference type="EMBL" id="CYGY02000021">
    <property type="protein sequence ID" value="SIT39298.1"/>
    <property type="molecule type" value="Genomic_DNA"/>
</dbReference>
<dbReference type="InterPro" id="IPR035906">
    <property type="entry name" value="MetI-like_sf"/>
</dbReference>
<dbReference type="SUPFAM" id="SSF161098">
    <property type="entry name" value="MetI-like"/>
    <property type="match status" value="1"/>
</dbReference>
<comment type="subcellular location">
    <subcellularLocation>
        <location evidence="1 8">Cell membrane</location>
        <topology evidence="1 8">Multi-pass membrane protein</topology>
    </subcellularLocation>
</comment>
<dbReference type="PANTHER" id="PTHR42929:SF5">
    <property type="entry name" value="ABC TRANSPORTER PERMEASE PROTEIN"/>
    <property type="match status" value="1"/>
</dbReference>
<evidence type="ECO:0000256" key="1">
    <source>
        <dbReference type="ARBA" id="ARBA00004651"/>
    </source>
</evidence>
<organism evidence="10 11">
    <name type="scientific">Paraburkholderia piptadeniae</name>
    <dbReference type="NCBI Taxonomy" id="1701573"/>
    <lineage>
        <taxon>Bacteria</taxon>
        <taxon>Pseudomonadati</taxon>
        <taxon>Pseudomonadota</taxon>
        <taxon>Betaproteobacteria</taxon>
        <taxon>Burkholderiales</taxon>
        <taxon>Burkholderiaceae</taxon>
        <taxon>Paraburkholderia</taxon>
    </lineage>
</organism>
<dbReference type="Pfam" id="PF00528">
    <property type="entry name" value="BPD_transp_1"/>
    <property type="match status" value="1"/>
</dbReference>
<dbReference type="InterPro" id="IPR000515">
    <property type="entry name" value="MetI-like"/>
</dbReference>
<dbReference type="GO" id="GO:0055085">
    <property type="term" value="P:transmembrane transport"/>
    <property type="evidence" value="ECO:0007669"/>
    <property type="project" value="InterPro"/>
</dbReference>
<evidence type="ECO:0000256" key="3">
    <source>
        <dbReference type="ARBA" id="ARBA00022448"/>
    </source>
</evidence>
<evidence type="ECO:0000313" key="10">
    <source>
        <dbReference type="EMBL" id="SIT39298.1"/>
    </source>
</evidence>
<name>A0A1N7RW37_9BURK</name>
<keyword evidence="7 8" id="KW-0472">Membrane</keyword>
<keyword evidence="11" id="KW-1185">Reference proteome</keyword>
<dbReference type="AlphaFoldDB" id="A0A1N7RW37"/>
<gene>
    <name evidence="10" type="primary">potH</name>
    <name evidence="10" type="ORF">BN2476_210130</name>
</gene>
<comment type="caution">
    <text evidence="10">The sequence shown here is derived from an EMBL/GenBank/DDBJ whole genome shotgun (WGS) entry which is preliminary data.</text>
</comment>
<keyword evidence="5 8" id="KW-0812">Transmembrane</keyword>
<dbReference type="Proteomes" id="UP000195569">
    <property type="component" value="Unassembled WGS sequence"/>
</dbReference>
<evidence type="ECO:0000256" key="6">
    <source>
        <dbReference type="ARBA" id="ARBA00022989"/>
    </source>
</evidence>
<evidence type="ECO:0000256" key="2">
    <source>
        <dbReference type="ARBA" id="ARBA00007069"/>
    </source>
</evidence>
<comment type="similarity">
    <text evidence="2">Belongs to the binding-protein-dependent transport system permease family. CysTW subfamily.</text>
</comment>
<feature type="transmembrane region" description="Helical" evidence="8">
    <location>
        <begin position="307"/>
        <end position="329"/>
    </location>
</feature>
<evidence type="ECO:0000259" key="9">
    <source>
        <dbReference type="PROSITE" id="PS50928"/>
    </source>
</evidence>
<dbReference type="PROSITE" id="PS50928">
    <property type="entry name" value="ABC_TM1"/>
    <property type="match status" value="1"/>
</dbReference>